<feature type="compositionally biased region" description="Low complexity" evidence="1">
    <location>
        <begin position="234"/>
        <end position="249"/>
    </location>
</feature>
<dbReference type="AlphaFoldDB" id="A0A6M0CY19"/>
<evidence type="ECO:0000256" key="1">
    <source>
        <dbReference type="SAM" id="MobiDB-lite"/>
    </source>
</evidence>
<dbReference type="InterPro" id="IPR046673">
    <property type="entry name" value="ToxA_N"/>
</dbReference>
<organism evidence="3 4">
    <name type="scientific">Pseudomonas brassicae</name>
    <dbReference type="NCBI Taxonomy" id="2708063"/>
    <lineage>
        <taxon>Bacteria</taxon>
        <taxon>Pseudomonadati</taxon>
        <taxon>Pseudomonadota</taxon>
        <taxon>Gammaproteobacteria</taxon>
        <taxon>Pseudomonadales</taxon>
        <taxon>Pseudomonadaceae</taxon>
        <taxon>Pseudomonas</taxon>
    </lineage>
</organism>
<dbReference type="EMBL" id="JAAHBV010000767">
    <property type="protein sequence ID" value="NER62372.1"/>
    <property type="molecule type" value="Genomic_DNA"/>
</dbReference>
<comment type="caution">
    <text evidence="3">The sequence shown here is derived from an EMBL/GenBank/DDBJ whole genome shotgun (WGS) entry which is preliminary data.</text>
</comment>
<dbReference type="Pfam" id="PF20178">
    <property type="entry name" value="ToxA_N"/>
    <property type="match status" value="1"/>
</dbReference>
<feature type="domain" description="Dermonecrotic toxin N-terminal" evidence="2">
    <location>
        <begin position="12"/>
        <end position="99"/>
    </location>
</feature>
<accession>A0A6M0CY19</accession>
<evidence type="ECO:0000259" key="2">
    <source>
        <dbReference type="Pfam" id="PF20178"/>
    </source>
</evidence>
<name>A0A6M0CY19_9PSED</name>
<sequence>MASAATSGSRPCCNTRDSRLRPTVEGHHLHVRQLLIQGSTVQGVLLITADENSLPSFVLYAPDAPDSRPWREYRNTRELLRSLRDKPALRSYVTRRLPAAQAAKTDSLLARGRIGAHVRRPLIEGDLFQAMYAAEVRALLADADAGSRSTEEANVHSVIEGFWQVLDLICLVLPNRALVPLAFGRAAIAIWDGLEALEHGDREALMRHSYSALSQLGRCLRQPRGLDADAARDAQPSAQGTAAAAQAPLGQGRQWHLALPRRRYLPGRRLRKALAVSGHLPVLRSRQAGRFYHITFDGRRWRVIDPDQPNAYLQLPLKRVPHGDWYVDSGVFWHDGCLTLRNCSMIAAAPRPCRASRYRAATACLTPTASSTCRPAAGNCRCAHTCSGSTTTC</sequence>
<gene>
    <name evidence="3" type="ORF">G3435_25300</name>
</gene>
<protein>
    <recommendedName>
        <fullName evidence="2">Dermonecrotic toxin N-terminal domain-containing protein</fullName>
    </recommendedName>
</protein>
<feature type="region of interest" description="Disordered" evidence="1">
    <location>
        <begin position="228"/>
        <end position="249"/>
    </location>
</feature>
<reference evidence="3 4" key="1">
    <citation type="submission" date="2020-02" db="EMBL/GenBank/DDBJ databases">
        <title>Broccoli isolated Pseudomonas sp.</title>
        <authorList>
            <person name="Fujikawa T."/>
            <person name="Sawada H."/>
        </authorList>
    </citation>
    <scope>NUCLEOTIDE SEQUENCE [LARGE SCALE GENOMIC DNA]</scope>
    <source>
        <strain evidence="3 4">MAFF212428</strain>
    </source>
</reference>
<dbReference type="Proteomes" id="UP000480410">
    <property type="component" value="Unassembled WGS sequence"/>
</dbReference>
<evidence type="ECO:0000313" key="4">
    <source>
        <dbReference type="Proteomes" id="UP000480410"/>
    </source>
</evidence>
<evidence type="ECO:0000313" key="3">
    <source>
        <dbReference type="EMBL" id="NER62372.1"/>
    </source>
</evidence>
<proteinExistence type="predicted"/>